<organism evidence="14 15">
    <name type="scientific">Propionispora vibrioides</name>
    <dbReference type="NCBI Taxonomy" id="112903"/>
    <lineage>
        <taxon>Bacteria</taxon>
        <taxon>Bacillati</taxon>
        <taxon>Bacillota</taxon>
        <taxon>Negativicutes</taxon>
        <taxon>Selenomonadales</taxon>
        <taxon>Sporomusaceae</taxon>
        <taxon>Propionispora</taxon>
    </lineage>
</organism>
<evidence type="ECO:0000256" key="11">
    <source>
        <dbReference type="PIRNR" id="PIRNR001563"/>
    </source>
</evidence>
<feature type="domain" description="Mur ligase C-terminal" evidence="12">
    <location>
        <begin position="297"/>
        <end position="414"/>
    </location>
</feature>
<dbReference type="InterPro" id="IPR004101">
    <property type="entry name" value="Mur_ligase_C"/>
</dbReference>
<protein>
    <recommendedName>
        <fullName evidence="3">tetrahydrofolate synthase</fullName>
        <ecNumber evidence="3">6.3.2.17</ecNumber>
    </recommendedName>
    <alternativeName>
        <fullName evidence="9">Tetrahydrofolylpolyglutamate synthase</fullName>
    </alternativeName>
</protein>
<evidence type="ECO:0000256" key="4">
    <source>
        <dbReference type="ARBA" id="ARBA00022598"/>
    </source>
</evidence>
<evidence type="ECO:0000256" key="8">
    <source>
        <dbReference type="ARBA" id="ARBA00022842"/>
    </source>
</evidence>
<dbReference type="Gene3D" id="3.90.190.20">
    <property type="entry name" value="Mur ligase, C-terminal domain"/>
    <property type="match status" value="1"/>
</dbReference>
<evidence type="ECO:0000256" key="3">
    <source>
        <dbReference type="ARBA" id="ARBA00013025"/>
    </source>
</evidence>
<dbReference type="EMBL" id="FODY01000043">
    <property type="protein sequence ID" value="SEP47220.1"/>
    <property type="molecule type" value="Genomic_DNA"/>
</dbReference>
<comment type="cofactor">
    <cofactor evidence="1">
        <name>Mg(2+)</name>
        <dbReference type="ChEBI" id="CHEBI:18420"/>
    </cofactor>
</comment>
<dbReference type="InterPro" id="IPR018109">
    <property type="entry name" value="Folylpolyglutamate_synth_CS"/>
</dbReference>
<comment type="catalytic activity">
    <reaction evidence="10">
        <text>(6S)-5,6,7,8-tetrahydrofolyl-(gamma-L-Glu)(n) + L-glutamate + ATP = (6S)-5,6,7,8-tetrahydrofolyl-(gamma-L-Glu)(n+1) + ADP + phosphate + H(+)</text>
        <dbReference type="Rhea" id="RHEA:10580"/>
        <dbReference type="Rhea" id="RHEA-COMP:14738"/>
        <dbReference type="Rhea" id="RHEA-COMP:14740"/>
        <dbReference type="ChEBI" id="CHEBI:15378"/>
        <dbReference type="ChEBI" id="CHEBI:29985"/>
        <dbReference type="ChEBI" id="CHEBI:30616"/>
        <dbReference type="ChEBI" id="CHEBI:43474"/>
        <dbReference type="ChEBI" id="CHEBI:141005"/>
        <dbReference type="ChEBI" id="CHEBI:456216"/>
        <dbReference type="EC" id="6.3.2.17"/>
    </reaction>
</comment>
<dbReference type="InterPro" id="IPR036615">
    <property type="entry name" value="Mur_ligase_C_dom_sf"/>
</dbReference>
<evidence type="ECO:0000256" key="9">
    <source>
        <dbReference type="ARBA" id="ARBA00030592"/>
    </source>
</evidence>
<keyword evidence="4 11" id="KW-0436">Ligase</keyword>
<dbReference type="PIRSF" id="PIRSF001563">
    <property type="entry name" value="Folylpolyglu_synth"/>
    <property type="match status" value="1"/>
</dbReference>
<comment type="similarity">
    <text evidence="2 11">Belongs to the folylpolyglutamate synthase family.</text>
</comment>
<keyword evidence="8" id="KW-0460">Magnesium</keyword>
<dbReference type="PANTHER" id="PTHR11136:SF0">
    <property type="entry name" value="DIHYDROFOLATE SYNTHETASE-RELATED"/>
    <property type="match status" value="1"/>
</dbReference>
<dbReference type="PANTHER" id="PTHR11136">
    <property type="entry name" value="FOLYLPOLYGLUTAMATE SYNTHASE-RELATED"/>
    <property type="match status" value="1"/>
</dbReference>
<dbReference type="GO" id="GO:0005524">
    <property type="term" value="F:ATP binding"/>
    <property type="evidence" value="ECO:0007669"/>
    <property type="project" value="UniProtKB-KW"/>
</dbReference>
<evidence type="ECO:0000256" key="5">
    <source>
        <dbReference type="ARBA" id="ARBA00022723"/>
    </source>
</evidence>
<evidence type="ECO:0000256" key="1">
    <source>
        <dbReference type="ARBA" id="ARBA00001946"/>
    </source>
</evidence>
<dbReference type="GO" id="GO:0005737">
    <property type="term" value="C:cytoplasm"/>
    <property type="evidence" value="ECO:0007669"/>
    <property type="project" value="TreeGrafter"/>
</dbReference>
<evidence type="ECO:0000313" key="15">
    <source>
        <dbReference type="Proteomes" id="UP000198847"/>
    </source>
</evidence>
<dbReference type="SUPFAM" id="SSF53244">
    <property type="entry name" value="MurD-like peptide ligases, peptide-binding domain"/>
    <property type="match status" value="1"/>
</dbReference>
<dbReference type="Proteomes" id="UP000198847">
    <property type="component" value="Unassembled WGS sequence"/>
</dbReference>
<dbReference type="STRING" id="112903.SAMN04490178_14312"/>
<dbReference type="EC" id="6.3.2.17" evidence="3"/>
<evidence type="ECO:0000256" key="2">
    <source>
        <dbReference type="ARBA" id="ARBA00008276"/>
    </source>
</evidence>
<dbReference type="SUPFAM" id="SSF53623">
    <property type="entry name" value="MurD-like peptide ligases, catalytic domain"/>
    <property type="match status" value="1"/>
</dbReference>
<keyword evidence="6 11" id="KW-0547">Nucleotide-binding</keyword>
<dbReference type="Pfam" id="PF08245">
    <property type="entry name" value="Mur_ligase_M"/>
    <property type="match status" value="1"/>
</dbReference>
<evidence type="ECO:0000259" key="13">
    <source>
        <dbReference type="Pfam" id="PF08245"/>
    </source>
</evidence>
<evidence type="ECO:0000256" key="6">
    <source>
        <dbReference type="ARBA" id="ARBA00022741"/>
    </source>
</evidence>
<dbReference type="PROSITE" id="PS01012">
    <property type="entry name" value="FOLYLPOLYGLU_SYNT_2"/>
    <property type="match status" value="1"/>
</dbReference>
<evidence type="ECO:0000256" key="7">
    <source>
        <dbReference type="ARBA" id="ARBA00022840"/>
    </source>
</evidence>
<gene>
    <name evidence="14" type="ORF">SAMN04490178_14312</name>
</gene>
<feature type="domain" description="Mur ligase central" evidence="13">
    <location>
        <begin position="44"/>
        <end position="271"/>
    </location>
</feature>
<dbReference type="Pfam" id="PF02875">
    <property type="entry name" value="Mur_ligase_C"/>
    <property type="match status" value="1"/>
</dbReference>
<keyword evidence="7 11" id="KW-0067">ATP-binding</keyword>
<proteinExistence type="inferred from homology"/>
<dbReference type="FunFam" id="3.40.1190.10:FF:000011">
    <property type="entry name" value="Folylpolyglutamate synthase/dihydrofolate synthase"/>
    <property type="match status" value="1"/>
</dbReference>
<evidence type="ECO:0000256" key="10">
    <source>
        <dbReference type="ARBA" id="ARBA00047493"/>
    </source>
</evidence>
<dbReference type="GO" id="GO:0008841">
    <property type="term" value="F:dihydrofolate synthase activity"/>
    <property type="evidence" value="ECO:0007669"/>
    <property type="project" value="TreeGrafter"/>
</dbReference>
<dbReference type="OrthoDB" id="9809356at2"/>
<dbReference type="GO" id="GO:0046872">
    <property type="term" value="F:metal ion binding"/>
    <property type="evidence" value="ECO:0007669"/>
    <property type="project" value="UniProtKB-KW"/>
</dbReference>
<accession>A0A1H8Y4K1</accession>
<keyword evidence="5" id="KW-0479">Metal-binding</keyword>
<keyword evidence="15" id="KW-1185">Reference proteome</keyword>
<dbReference type="InterPro" id="IPR001645">
    <property type="entry name" value="Folylpolyglutamate_synth"/>
</dbReference>
<dbReference type="RefSeq" id="WP_091752276.1">
    <property type="nucleotide sequence ID" value="NZ_FODY01000043.1"/>
</dbReference>
<dbReference type="AlphaFoldDB" id="A0A1H8Y4K1"/>
<dbReference type="GO" id="GO:0004326">
    <property type="term" value="F:tetrahydrofolylpolyglutamate synthase activity"/>
    <property type="evidence" value="ECO:0007669"/>
    <property type="project" value="UniProtKB-EC"/>
</dbReference>
<evidence type="ECO:0000259" key="12">
    <source>
        <dbReference type="Pfam" id="PF02875"/>
    </source>
</evidence>
<name>A0A1H8Y4K1_9FIRM</name>
<dbReference type="InterPro" id="IPR013221">
    <property type="entry name" value="Mur_ligase_cen"/>
</dbReference>
<dbReference type="NCBIfam" id="TIGR01499">
    <property type="entry name" value="folC"/>
    <property type="match status" value="1"/>
</dbReference>
<evidence type="ECO:0000313" key="14">
    <source>
        <dbReference type="EMBL" id="SEP47220.1"/>
    </source>
</evidence>
<dbReference type="Gene3D" id="3.40.1190.10">
    <property type="entry name" value="Mur-like, catalytic domain"/>
    <property type="match status" value="1"/>
</dbReference>
<sequence>MTYDEALAYLAGLNTFGIQLGLTRISRLLELMGNPERQFKSIHVTGTNGKGSTTAMLSAILVASGIKTGMYTSPHLIDYTERLAIDGQPVAREEFAAAIEYTSRQVARLLELGGEQPTEFEVLTAAAFYWFARCRVEYAVIEVGLGGLLDSTNVIVPEICVITNVTIDHIDRCGATVAEIAHHKAGIIKEQVPVVTAAEGEARELIGRTAAGKAAPLYSWGEDFTASFVTIQGRLQTIDIQAGVWKKQDRFVLPMLGAHQVKNAAVAVATAWLLSRQEERISDRTIRNGLLQVSWPGRFEFVGDKPVFVIDGAHNLAGVQALRDNLDSLFPGRPITFLLGILRDKDVAGMTRSLIRSCDRVVVVAPLSERAGEPAEVAALITAELVKTADSIEAGLQEVFSLAGESGIVCAAGSLYLIGAVRKRVLSGQIQNNQV</sequence>
<reference evidence="14 15" key="1">
    <citation type="submission" date="2016-10" db="EMBL/GenBank/DDBJ databases">
        <authorList>
            <person name="de Groot N.N."/>
        </authorList>
    </citation>
    <scope>NUCLEOTIDE SEQUENCE [LARGE SCALE GENOMIC DNA]</scope>
    <source>
        <strain evidence="14 15">DSM 13305</strain>
    </source>
</reference>
<dbReference type="InterPro" id="IPR036565">
    <property type="entry name" value="Mur-like_cat_sf"/>
</dbReference>